<evidence type="ECO:0000313" key="2">
    <source>
        <dbReference type="Proteomes" id="UP001482620"/>
    </source>
</evidence>
<protein>
    <submittedName>
        <fullName evidence="1">Uncharacterized protein</fullName>
    </submittedName>
</protein>
<dbReference type="EMBL" id="JAHRIQ010008967">
    <property type="protein sequence ID" value="MEQ2223570.1"/>
    <property type="molecule type" value="Genomic_DNA"/>
</dbReference>
<evidence type="ECO:0000313" key="1">
    <source>
        <dbReference type="EMBL" id="MEQ2223570.1"/>
    </source>
</evidence>
<accession>A0ABV0SSJ5</accession>
<reference evidence="1 2" key="1">
    <citation type="submission" date="2021-06" db="EMBL/GenBank/DDBJ databases">
        <authorList>
            <person name="Palmer J.M."/>
        </authorList>
    </citation>
    <scope>NUCLEOTIDE SEQUENCE [LARGE SCALE GENOMIC DNA]</scope>
    <source>
        <strain evidence="2">if_2019</strain>
        <tissue evidence="1">Muscle</tissue>
    </source>
</reference>
<name>A0ABV0SSJ5_9TELE</name>
<organism evidence="1 2">
    <name type="scientific">Ilyodon furcidens</name>
    <name type="common">goldbreast splitfin</name>
    <dbReference type="NCBI Taxonomy" id="33524"/>
    <lineage>
        <taxon>Eukaryota</taxon>
        <taxon>Metazoa</taxon>
        <taxon>Chordata</taxon>
        <taxon>Craniata</taxon>
        <taxon>Vertebrata</taxon>
        <taxon>Euteleostomi</taxon>
        <taxon>Actinopterygii</taxon>
        <taxon>Neopterygii</taxon>
        <taxon>Teleostei</taxon>
        <taxon>Neoteleostei</taxon>
        <taxon>Acanthomorphata</taxon>
        <taxon>Ovalentaria</taxon>
        <taxon>Atherinomorphae</taxon>
        <taxon>Cyprinodontiformes</taxon>
        <taxon>Goodeidae</taxon>
        <taxon>Ilyodon</taxon>
    </lineage>
</organism>
<sequence length="167" mass="18883">MSGLRCARYLFVAMAPCTILHWRSPTRFSIGGLYRDRQQPLGVELVSKNSVHFDTLTSAKNRKFRTFTQILYKTFFPKPSKQPSGASCRDISFPGSSCHWSTAGETIREGNTYSYSSSHWSNKVLLATKPLMESGREAQVSSFSLNTSLLDRTSRLSVRLDTDNFIR</sequence>
<gene>
    <name evidence="1" type="ORF">ILYODFUR_038033</name>
</gene>
<comment type="caution">
    <text evidence="1">The sequence shown here is derived from an EMBL/GenBank/DDBJ whole genome shotgun (WGS) entry which is preliminary data.</text>
</comment>
<proteinExistence type="predicted"/>
<keyword evidence="2" id="KW-1185">Reference proteome</keyword>
<dbReference type="Proteomes" id="UP001482620">
    <property type="component" value="Unassembled WGS sequence"/>
</dbReference>